<dbReference type="Pfam" id="PF12999">
    <property type="entry name" value="PRKCSH-like"/>
    <property type="match status" value="1"/>
</dbReference>
<evidence type="ECO:0000256" key="7">
    <source>
        <dbReference type="SAM" id="SignalP"/>
    </source>
</evidence>
<keyword evidence="3" id="KW-0256">Endoplasmic reticulum</keyword>
<dbReference type="PROSITE" id="PS51914">
    <property type="entry name" value="MRH"/>
    <property type="match status" value="1"/>
</dbReference>
<dbReference type="EMBL" id="JAPFFJ010000002">
    <property type="protein sequence ID" value="KAJ6434050.1"/>
    <property type="molecule type" value="Genomic_DNA"/>
</dbReference>
<keyword evidence="5" id="KW-0175">Coiled coil</keyword>
<keyword evidence="4" id="KW-1015">Disulfide bond</keyword>
<dbReference type="InterPro" id="IPR036607">
    <property type="entry name" value="PRKCSH"/>
</dbReference>
<evidence type="ECO:0000313" key="9">
    <source>
        <dbReference type="EMBL" id="KAJ6434050.1"/>
    </source>
</evidence>
<dbReference type="GO" id="GO:0006491">
    <property type="term" value="P:N-glycan processing"/>
    <property type="evidence" value="ECO:0007669"/>
    <property type="project" value="TreeGrafter"/>
</dbReference>
<sequence>MEVNVLFLLFSLLITIFSLISSTKSSSISILGVTPQDENYYQTETIKCRNGSKKFNRAQLNDDFCDCPDGTDEPGTSACPHGKFYCVNVGHLPVSLHSSKVNDGICDCCDGSDEYDGEVKCPNACWEAGKVTRHKLKKKIDIYKEGVTIRKREVERAKQAIAKDKEELLKLKNNEKSLKGLVKKLKAHKEQIEKVEEKERLVKEKEEMMKMAVDGKSDDEQKESSSSTTLDSESNGPSDEPSVDQKDEYENTEGMPTDGSESTEGLLREELGRHVASRWTGEKTEHQVEEVSPNKYNHGDNNEIPESTGDKDHENSDDANHVRKDYEDSTTRLSDIQERIASLTEKLKQDFGMEKEFYFFYDQCFETKQDKYVYKVCPYKDASQEEGYRKTRLGQWEKFENSYGSMLFSNGDGCWNGPGRSLKVKLRCGLKTELTDVNEPSRCEYVALMSTPIHCLEGKLEELERKLESMRSEQLQGGHDEL</sequence>
<evidence type="ECO:0000259" key="8">
    <source>
        <dbReference type="PROSITE" id="PS51914"/>
    </source>
</evidence>
<feature type="compositionally biased region" description="Low complexity" evidence="6">
    <location>
        <begin position="224"/>
        <end position="234"/>
    </location>
</feature>
<evidence type="ECO:0000256" key="4">
    <source>
        <dbReference type="ARBA" id="ARBA00023157"/>
    </source>
</evidence>
<feature type="signal peptide" evidence="7">
    <location>
        <begin position="1"/>
        <end position="25"/>
    </location>
</feature>
<dbReference type="PANTHER" id="PTHR12630:SF16">
    <property type="entry name" value="GLUCOSIDASE 2 SUBUNIT BETA"/>
    <property type="match status" value="1"/>
</dbReference>
<dbReference type="Gene3D" id="2.70.130.10">
    <property type="entry name" value="Mannose-6-phosphate receptor binding domain"/>
    <property type="match status" value="1"/>
</dbReference>
<feature type="coiled-coil region" evidence="5">
    <location>
        <begin position="151"/>
        <end position="208"/>
    </location>
</feature>
<comment type="caution">
    <text evidence="9">The sequence shown here is derived from an EMBL/GenBank/DDBJ whole genome shotgun (WGS) entry which is preliminary data.</text>
</comment>
<dbReference type="Pfam" id="PF13015">
    <property type="entry name" value="PRKCSH_1"/>
    <property type="match status" value="1"/>
</dbReference>
<keyword evidence="10" id="KW-1185">Reference proteome</keyword>
<dbReference type="SUPFAM" id="SSF50911">
    <property type="entry name" value="Mannose 6-phosphate receptor domain"/>
    <property type="match status" value="1"/>
</dbReference>
<evidence type="ECO:0000256" key="2">
    <source>
        <dbReference type="ARBA" id="ARBA00022729"/>
    </source>
</evidence>
<dbReference type="InterPro" id="IPR039794">
    <property type="entry name" value="Gtb1-like"/>
</dbReference>
<evidence type="ECO:0000313" key="10">
    <source>
        <dbReference type="Proteomes" id="UP001162972"/>
    </source>
</evidence>
<feature type="compositionally biased region" description="Basic and acidic residues" evidence="6">
    <location>
        <begin position="308"/>
        <end position="331"/>
    </location>
</feature>
<feature type="region of interest" description="Disordered" evidence="6">
    <location>
        <begin position="211"/>
        <end position="331"/>
    </location>
</feature>
<protein>
    <recommendedName>
        <fullName evidence="1">Glucosidase 2 subunit beta</fullName>
    </recommendedName>
</protein>
<organism evidence="9 10">
    <name type="scientific">Salix udensis</name>
    <dbReference type="NCBI Taxonomy" id="889485"/>
    <lineage>
        <taxon>Eukaryota</taxon>
        <taxon>Viridiplantae</taxon>
        <taxon>Streptophyta</taxon>
        <taxon>Embryophyta</taxon>
        <taxon>Tracheophyta</taxon>
        <taxon>Spermatophyta</taxon>
        <taxon>Magnoliopsida</taxon>
        <taxon>eudicotyledons</taxon>
        <taxon>Gunneridae</taxon>
        <taxon>Pentapetalae</taxon>
        <taxon>rosids</taxon>
        <taxon>fabids</taxon>
        <taxon>Malpighiales</taxon>
        <taxon>Salicaceae</taxon>
        <taxon>Saliceae</taxon>
        <taxon>Salix</taxon>
    </lineage>
</organism>
<dbReference type="AlphaFoldDB" id="A0AAD6PM28"/>
<evidence type="ECO:0000256" key="5">
    <source>
        <dbReference type="SAM" id="Coils"/>
    </source>
</evidence>
<feature type="compositionally biased region" description="Basic and acidic residues" evidence="6">
    <location>
        <begin position="280"/>
        <end position="289"/>
    </location>
</feature>
<gene>
    <name evidence="9" type="ORF">OIU84_017711</name>
</gene>
<keyword evidence="2 7" id="KW-0732">Signal</keyword>
<dbReference type="PANTHER" id="PTHR12630">
    <property type="entry name" value="N-LINKED OLIGOSACCHARIDE PROCESSING"/>
    <property type="match status" value="1"/>
</dbReference>
<feature type="domain" description="MRH" evidence="8">
    <location>
        <begin position="362"/>
        <end position="457"/>
    </location>
</feature>
<feature type="chain" id="PRO_5042150319" description="Glucosidase 2 subunit beta" evidence="7">
    <location>
        <begin position="26"/>
        <end position="482"/>
    </location>
</feature>
<name>A0AAD6PM28_9ROSI</name>
<proteinExistence type="predicted"/>
<feature type="compositionally biased region" description="Basic and acidic residues" evidence="6">
    <location>
        <begin position="211"/>
        <end position="223"/>
    </location>
</feature>
<reference evidence="9 10" key="1">
    <citation type="journal article" date="2023" name="Int. J. Mol. Sci.">
        <title>De Novo Assembly and Annotation of 11 Diverse Shrub Willow (Salix) Genomes Reveals Novel Gene Organization in Sex-Linked Regions.</title>
        <authorList>
            <person name="Hyden B."/>
            <person name="Feng K."/>
            <person name="Yates T.B."/>
            <person name="Jawdy S."/>
            <person name="Cereghino C."/>
            <person name="Smart L.B."/>
            <person name="Muchero W."/>
        </authorList>
    </citation>
    <scope>NUCLEOTIDE SEQUENCE [LARGE SCALE GENOMIC DNA]</scope>
    <source>
        <tissue evidence="9">Shoot tip</tissue>
    </source>
</reference>
<dbReference type="Proteomes" id="UP001162972">
    <property type="component" value="Chromosome 13"/>
</dbReference>
<dbReference type="GO" id="GO:0017177">
    <property type="term" value="C:glucosidase II complex"/>
    <property type="evidence" value="ECO:0007669"/>
    <property type="project" value="TreeGrafter"/>
</dbReference>
<dbReference type="InterPro" id="IPR028146">
    <property type="entry name" value="PRKCSH_N"/>
</dbReference>
<evidence type="ECO:0000256" key="1">
    <source>
        <dbReference type="ARBA" id="ARBA00022387"/>
    </source>
</evidence>
<dbReference type="InterPro" id="IPR009011">
    <property type="entry name" value="Man6P_isomerase_rcpt-bd_dom_sf"/>
</dbReference>
<dbReference type="InterPro" id="IPR044865">
    <property type="entry name" value="MRH_dom"/>
</dbReference>
<evidence type="ECO:0000256" key="3">
    <source>
        <dbReference type="ARBA" id="ARBA00022824"/>
    </source>
</evidence>
<accession>A0AAD6PM28</accession>
<evidence type="ECO:0000256" key="6">
    <source>
        <dbReference type="SAM" id="MobiDB-lite"/>
    </source>
</evidence>